<proteinExistence type="inferred from homology"/>
<organism evidence="5 6">
    <name type="scientific">Candidatus Pullilachnospira gallistercoris</name>
    <dbReference type="NCBI Taxonomy" id="2840911"/>
    <lineage>
        <taxon>Bacteria</taxon>
        <taxon>Bacillati</taxon>
        <taxon>Bacillota</taxon>
        <taxon>Clostridia</taxon>
        <taxon>Lachnospirales</taxon>
        <taxon>Lachnospiraceae</taxon>
        <taxon>Lachnospiraceae incertae sedis</taxon>
        <taxon>Candidatus Pullilachnospira</taxon>
    </lineage>
</organism>
<dbReference type="AlphaFoldDB" id="A0A9D1EA43"/>
<evidence type="ECO:0000256" key="1">
    <source>
        <dbReference type="ARBA" id="ARBA00006739"/>
    </source>
</evidence>
<reference evidence="5" key="1">
    <citation type="submission" date="2020-10" db="EMBL/GenBank/DDBJ databases">
        <authorList>
            <person name="Gilroy R."/>
        </authorList>
    </citation>
    <scope>NUCLEOTIDE SEQUENCE</scope>
    <source>
        <strain evidence="5">ChiSjej5B23-6657</strain>
    </source>
</reference>
<name>A0A9D1EA43_9FIRM</name>
<dbReference type="InterPro" id="IPR001173">
    <property type="entry name" value="Glyco_trans_2-like"/>
</dbReference>
<dbReference type="InterPro" id="IPR029044">
    <property type="entry name" value="Nucleotide-diphossugar_trans"/>
</dbReference>
<comment type="caution">
    <text evidence="5">The sequence shown here is derived from an EMBL/GenBank/DDBJ whole genome shotgun (WGS) entry which is preliminary data.</text>
</comment>
<feature type="domain" description="Glycosyltransferase 2-like" evidence="4">
    <location>
        <begin position="4"/>
        <end position="165"/>
    </location>
</feature>
<accession>A0A9D1EA43</accession>
<dbReference type="Pfam" id="PF00535">
    <property type="entry name" value="Glycos_transf_2"/>
    <property type="match status" value="1"/>
</dbReference>
<evidence type="ECO:0000313" key="6">
    <source>
        <dbReference type="Proteomes" id="UP000823912"/>
    </source>
</evidence>
<reference evidence="5" key="2">
    <citation type="journal article" date="2021" name="PeerJ">
        <title>Extensive microbial diversity within the chicken gut microbiome revealed by metagenomics and culture.</title>
        <authorList>
            <person name="Gilroy R."/>
            <person name="Ravi A."/>
            <person name="Getino M."/>
            <person name="Pursley I."/>
            <person name="Horton D.L."/>
            <person name="Alikhan N.F."/>
            <person name="Baker D."/>
            <person name="Gharbi K."/>
            <person name="Hall N."/>
            <person name="Watson M."/>
            <person name="Adriaenssens E.M."/>
            <person name="Foster-Nyarko E."/>
            <person name="Jarju S."/>
            <person name="Secka A."/>
            <person name="Antonio M."/>
            <person name="Oren A."/>
            <person name="Chaudhuri R.R."/>
            <person name="La Ragione R."/>
            <person name="Hildebrand F."/>
            <person name="Pallen M.J."/>
        </authorList>
    </citation>
    <scope>NUCLEOTIDE SEQUENCE</scope>
    <source>
        <strain evidence="5">ChiSjej5B23-6657</strain>
    </source>
</reference>
<dbReference type="GO" id="GO:0004582">
    <property type="term" value="F:dolichyl-phosphate beta-D-mannosyltransferase activity"/>
    <property type="evidence" value="ECO:0007669"/>
    <property type="project" value="InterPro"/>
</dbReference>
<dbReference type="Proteomes" id="UP000823912">
    <property type="component" value="Unassembled WGS sequence"/>
</dbReference>
<sequence>MGISVVLLAYREEENLRVLLPKIKEEVEKCGEEYEILVVDTAKPLDNTKDVCREFGARYINQKYPGFGGAFRTAIKCANKNKFLIMDSDGSHPPAKIPEIYEKFVQGKYDVVIGSRYVKGGKTNDAFTSIVMSHMLNFAFRICLGLQAKDLSTDYRMYHTRQLKKVDLECENYDVLEEVLLKLKLNKQDRKLLIGEVPIDFQKRMYGESKRQLGKFIISYLKTIVRLTFMRIRSSFRKKK</sequence>
<dbReference type="EMBL" id="DVHM01000114">
    <property type="protein sequence ID" value="HIR71052.1"/>
    <property type="molecule type" value="Genomic_DNA"/>
</dbReference>
<dbReference type="Gene3D" id="3.90.550.10">
    <property type="entry name" value="Spore Coat Polysaccharide Biosynthesis Protein SpsA, Chain A"/>
    <property type="match status" value="1"/>
</dbReference>
<dbReference type="PANTHER" id="PTHR43398">
    <property type="entry name" value="DOLICHOL-PHOSPHATE MANNOSYLTRANSFERASE SUBUNIT 1"/>
    <property type="match status" value="1"/>
</dbReference>
<dbReference type="InterPro" id="IPR039528">
    <property type="entry name" value="DPM1-like"/>
</dbReference>
<keyword evidence="2" id="KW-0328">Glycosyltransferase</keyword>
<evidence type="ECO:0000256" key="3">
    <source>
        <dbReference type="ARBA" id="ARBA00022679"/>
    </source>
</evidence>
<dbReference type="SUPFAM" id="SSF53448">
    <property type="entry name" value="Nucleotide-diphospho-sugar transferases"/>
    <property type="match status" value="1"/>
</dbReference>
<dbReference type="PANTHER" id="PTHR43398:SF1">
    <property type="entry name" value="DOLICHOL-PHOSPHATE MANNOSYLTRANSFERASE SUBUNIT 1"/>
    <property type="match status" value="1"/>
</dbReference>
<protein>
    <submittedName>
        <fullName evidence="5">Glycosyltransferase</fullName>
    </submittedName>
</protein>
<evidence type="ECO:0000313" key="5">
    <source>
        <dbReference type="EMBL" id="HIR71052.1"/>
    </source>
</evidence>
<keyword evidence="3" id="KW-0808">Transferase</keyword>
<evidence type="ECO:0000259" key="4">
    <source>
        <dbReference type="Pfam" id="PF00535"/>
    </source>
</evidence>
<gene>
    <name evidence="5" type="ORF">IAA55_07205</name>
</gene>
<dbReference type="GO" id="GO:0009247">
    <property type="term" value="P:glycolipid biosynthetic process"/>
    <property type="evidence" value="ECO:0007669"/>
    <property type="project" value="TreeGrafter"/>
</dbReference>
<comment type="similarity">
    <text evidence="1">Belongs to the glycosyltransferase 2 family.</text>
</comment>
<dbReference type="GO" id="GO:0016020">
    <property type="term" value="C:membrane"/>
    <property type="evidence" value="ECO:0007669"/>
    <property type="project" value="GOC"/>
</dbReference>
<evidence type="ECO:0000256" key="2">
    <source>
        <dbReference type="ARBA" id="ARBA00022676"/>
    </source>
</evidence>